<dbReference type="AlphaFoldDB" id="A0AAQ3NNX1"/>
<evidence type="ECO:0000313" key="1">
    <source>
        <dbReference type="EMBL" id="WVZ13496.1"/>
    </source>
</evidence>
<evidence type="ECO:0000313" key="2">
    <source>
        <dbReference type="Proteomes" id="UP001374535"/>
    </source>
</evidence>
<sequence length="104" mass="12006">MQCQALQRCSRSKQRKRTCWRSVSFWKPAGARGQILGLPTGTGSTAKPSWIYPHSSDPREEGSNPYYILKLKKRRILHLRLSITSVQLIGAPENYFNIWPFTKK</sequence>
<accession>A0AAQ3NNX1</accession>
<proteinExistence type="predicted"/>
<dbReference type="EMBL" id="CP144697">
    <property type="protein sequence ID" value="WVZ13496.1"/>
    <property type="molecule type" value="Genomic_DNA"/>
</dbReference>
<gene>
    <name evidence="1" type="ORF">V8G54_011062</name>
</gene>
<organism evidence="1 2">
    <name type="scientific">Vigna mungo</name>
    <name type="common">Black gram</name>
    <name type="synonym">Phaseolus mungo</name>
    <dbReference type="NCBI Taxonomy" id="3915"/>
    <lineage>
        <taxon>Eukaryota</taxon>
        <taxon>Viridiplantae</taxon>
        <taxon>Streptophyta</taxon>
        <taxon>Embryophyta</taxon>
        <taxon>Tracheophyta</taxon>
        <taxon>Spermatophyta</taxon>
        <taxon>Magnoliopsida</taxon>
        <taxon>eudicotyledons</taxon>
        <taxon>Gunneridae</taxon>
        <taxon>Pentapetalae</taxon>
        <taxon>rosids</taxon>
        <taxon>fabids</taxon>
        <taxon>Fabales</taxon>
        <taxon>Fabaceae</taxon>
        <taxon>Papilionoideae</taxon>
        <taxon>50 kb inversion clade</taxon>
        <taxon>NPAAA clade</taxon>
        <taxon>indigoferoid/millettioid clade</taxon>
        <taxon>Phaseoleae</taxon>
        <taxon>Vigna</taxon>
    </lineage>
</organism>
<reference evidence="1 2" key="1">
    <citation type="journal article" date="2023" name="Life. Sci Alliance">
        <title>Evolutionary insights into 3D genome organization and epigenetic landscape of Vigna mungo.</title>
        <authorList>
            <person name="Junaid A."/>
            <person name="Singh B."/>
            <person name="Bhatia S."/>
        </authorList>
    </citation>
    <scope>NUCLEOTIDE SEQUENCE [LARGE SCALE GENOMIC DNA]</scope>
    <source>
        <strain evidence="1">Urdbean</strain>
    </source>
</reference>
<keyword evidence="2" id="KW-1185">Reference proteome</keyword>
<dbReference type="Proteomes" id="UP001374535">
    <property type="component" value="Chromosome 4"/>
</dbReference>
<protein>
    <submittedName>
        <fullName evidence="1">Uncharacterized protein</fullName>
    </submittedName>
</protein>
<name>A0AAQ3NNX1_VIGMU</name>